<dbReference type="SMART" id="SM00398">
    <property type="entry name" value="HMG"/>
    <property type="match status" value="1"/>
</dbReference>
<evidence type="ECO:0000256" key="4">
    <source>
        <dbReference type="ARBA" id="ARBA00023159"/>
    </source>
</evidence>
<keyword evidence="3 7" id="KW-0238">DNA-binding</keyword>
<gene>
    <name evidence="9" type="ORF">JOB18_024346</name>
</gene>
<keyword evidence="5" id="KW-0804">Transcription</keyword>
<dbReference type="PANTHER" id="PTHR10373">
    <property type="entry name" value="TRANSCRIPTION FACTOR 7 FAMILY MEMBER"/>
    <property type="match status" value="1"/>
</dbReference>
<dbReference type="GO" id="GO:1990907">
    <property type="term" value="C:beta-catenin-TCF complex"/>
    <property type="evidence" value="ECO:0007669"/>
    <property type="project" value="TreeGrafter"/>
</dbReference>
<name>A0AAV6T742_SOLSE</name>
<evidence type="ECO:0000313" key="10">
    <source>
        <dbReference type="Proteomes" id="UP000693946"/>
    </source>
</evidence>
<evidence type="ECO:0000313" key="9">
    <source>
        <dbReference type="EMBL" id="KAG7525251.1"/>
    </source>
</evidence>
<dbReference type="GO" id="GO:0000978">
    <property type="term" value="F:RNA polymerase II cis-regulatory region sequence-specific DNA binding"/>
    <property type="evidence" value="ECO:0007669"/>
    <property type="project" value="TreeGrafter"/>
</dbReference>
<dbReference type="Proteomes" id="UP000693946">
    <property type="component" value="Linkage Group LG1"/>
</dbReference>
<proteinExistence type="predicted"/>
<evidence type="ECO:0000256" key="2">
    <source>
        <dbReference type="ARBA" id="ARBA00023015"/>
    </source>
</evidence>
<dbReference type="GO" id="GO:0000785">
    <property type="term" value="C:chromatin"/>
    <property type="evidence" value="ECO:0007669"/>
    <property type="project" value="TreeGrafter"/>
</dbReference>
<reference evidence="9 10" key="1">
    <citation type="journal article" date="2021" name="Sci. Rep.">
        <title>Chromosome anchoring in Senegalese sole (Solea senegalensis) reveals sex-associated markers and genome rearrangements in flatfish.</title>
        <authorList>
            <person name="Guerrero-Cozar I."/>
            <person name="Gomez-Garrido J."/>
            <person name="Berbel C."/>
            <person name="Martinez-Blanch J.F."/>
            <person name="Alioto T."/>
            <person name="Claros M.G."/>
            <person name="Gagnaire P.A."/>
            <person name="Manchado M."/>
        </authorList>
    </citation>
    <scope>NUCLEOTIDE SEQUENCE [LARGE SCALE GENOMIC DNA]</scope>
    <source>
        <strain evidence="9">Sse05_10M</strain>
    </source>
</reference>
<comment type="subcellular location">
    <subcellularLocation>
        <location evidence="1">Nucleus</location>
    </subcellularLocation>
</comment>
<evidence type="ECO:0000256" key="5">
    <source>
        <dbReference type="ARBA" id="ARBA00023163"/>
    </source>
</evidence>
<dbReference type="GO" id="GO:0060070">
    <property type="term" value="P:canonical Wnt signaling pathway"/>
    <property type="evidence" value="ECO:0007669"/>
    <property type="project" value="TreeGrafter"/>
</dbReference>
<dbReference type="Pfam" id="PF00505">
    <property type="entry name" value="HMG_box"/>
    <property type="match status" value="1"/>
</dbReference>
<dbReference type="EMBL" id="JAGKHQ010000001">
    <property type="protein sequence ID" value="KAG7525251.1"/>
    <property type="molecule type" value="Genomic_DNA"/>
</dbReference>
<evidence type="ECO:0000256" key="3">
    <source>
        <dbReference type="ARBA" id="ARBA00023125"/>
    </source>
</evidence>
<dbReference type="PANTHER" id="PTHR10373:SF38">
    <property type="entry name" value="PROTEIN PANGOLIN, ISOFORM J"/>
    <property type="match status" value="1"/>
</dbReference>
<dbReference type="GO" id="GO:0000981">
    <property type="term" value="F:DNA-binding transcription factor activity, RNA polymerase II-specific"/>
    <property type="evidence" value="ECO:0007669"/>
    <property type="project" value="TreeGrafter"/>
</dbReference>
<keyword evidence="10" id="KW-1185">Reference proteome</keyword>
<keyword evidence="2" id="KW-0805">Transcription regulation</keyword>
<keyword evidence="4" id="KW-0010">Activator</keyword>
<dbReference type="PROSITE" id="PS50118">
    <property type="entry name" value="HMG_BOX_2"/>
    <property type="match status" value="1"/>
</dbReference>
<evidence type="ECO:0000259" key="8">
    <source>
        <dbReference type="PROSITE" id="PS50118"/>
    </source>
</evidence>
<keyword evidence="6 7" id="KW-0539">Nucleus</keyword>
<evidence type="ECO:0000256" key="1">
    <source>
        <dbReference type="ARBA" id="ARBA00004123"/>
    </source>
</evidence>
<evidence type="ECO:0000256" key="6">
    <source>
        <dbReference type="ARBA" id="ARBA00023242"/>
    </source>
</evidence>
<protein>
    <recommendedName>
        <fullName evidence="8">HMG box domain-containing protein</fullName>
    </recommendedName>
</protein>
<organism evidence="9 10">
    <name type="scientific">Solea senegalensis</name>
    <name type="common">Senegalese sole</name>
    <dbReference type="NCBI Taxonomy" id="28829"/>
    <lineage>
        <taxon>Eukaryota</taxon>
        <taxon>Metazoa</taxon>
        <taxon>Chordata</taxon>
        <taxon>Craniata</taxon>
        <taxon>Vertebrata</taxon>
        <taxon>Euteleostomi</taxon>
        <taxon>Actinopterygii</taxon>
        <taxon>Neopterygii</taxon>
        <taxon>Teleostei</taxon>
        <taxon>Neoteleostei</taxon>
        <taxon>Acanthomorphata</taxon>
        <taxon>Carangaria</taxon>
        <taxon>Pleuronectiformes</taxon>
        <taxon>Pleuronectoidei</taxon>
        <taxon>Soleidae</taxon>
        <taxon>Solea</taxon>
    </lineage>
</organism>
<dbReference type="InterPro" id="IPR024940">
    <property type="entry name" value="TCF/LEF"/>
</dbReference>
<sequence length="323" mass="37271">MDLIGELESTINGIERSDKPDDLQTFVEALLEDTFNPQPSSPLTLPEHWYYFQPPASFSPPNSAWFEPHPLPSLFPPTVLPEPWSYPYPTPPLPTVLPERWNYPQPKPPHPTVLPKPWRCPHPTPPPPTALPEPCSFLHPVSSPPSVMLEPQVCPLNVQTVSMPDNIWENMVPVGVVNEEVVYGLPPLAFPTVFSAAPPLKRPRKKRQRQQVNKQPYIKKPPNAFMLFLKEQRPKVVAELRITNNAEINTELGLWWRSMSQLEKDRYFDAAEEMKRFHEQQFPEWSTRDNYGKKRKRIRRKALGEGSDDRPSATLEPYLYHLQ</sequence>
<evidence type="ECO:0000256" key="7">
    <source>
        <dbReference type="PROSITE-ProRule" id="PRU00267"/>
    </source>
</evidence>
<feature type="DNA-binding region" description="HMG box" evidence="7">
    <location>
        <begin position="218"/>
        <end position="286"/>
    </location>
</feature>
<accession>A0AAV6T742</accession>
<comment type="caution">
    <text evidence="9">The sequence shown here is derived from an EMBL/GenBank/DDBJ whole genome shotgun (WGS) entry which is preliminary data.</text>
</comment>
<dbReference type="AlphaFoldDB" id="A0AAV6T742"/>
<dbReference type="InterPro" id="IPR009071">
    <property type="entry name" value="HMG_box_dom"/>
</dbReference>
<feature type="domain" description="HMG box" evidence="8">
    <location>
        <begin position="218"/>
        <end position="286"/>
    </location>
</feature>